<keyword evidence="4" id="KW-1185">Reference proteome</keyword>
<gene>
    <name evidence="3" type="ORF">CYJ19_09425</name>
</gene>
<evidence type="ECO:0000313" key="4">
    <source>
        <dbReference type="Proteomes" id="UP000235122"/>
    </source>
</evidence>
<dbReference type="InterPro" id="IPR057893">
    <property type="entry name" value="LRV_2"/>
</dbReference>
<dbReference type="EMBL" id="PKKO01000005">
    <property type="protein sequence ID" value="PKY71921.1"/>
    <property type="molecule type" value="Genomic_DNA"/>
</dbReference>
<feature type="transmembrane region" description="Helical" evidence="1">
    <location>
        <begin position="54"/>
        <end position="74"/>
    </location>
</feature>
<protein>
    <recommendedName>
        <fullName evidence="2">Leucine rich repeat variant domain-containing protein</fullName>
    </recommendedName>
</protein>
<dbReference type="STRING" id="33007.HMPREF3198_02137"/>
<proteinExistence type="predicted"/>
<keyword evidence="1" id="KW-0472">Membrane</keyword>
<evidence type="ECO:0000259" key="2">
    <source>
        <dbReference type="Pfam" id="PF25591"/>
    </source>
</evidence>
<feature type="domain" description="Leucine rich repeat variant" evidence="2">
    <location>
        <begin position="8"/>
        <end position="50"/>
    </location>
</feature>
<dbReference type="AlphaFoldDB" id="A0A2I1ILC1"/>
<dbReference type="Pfam" id="PF25591">
    <property type="entry name" value="LRV_2"/>
    <property type="match status" value="1"/>
</dbReference>
<accession>A0A2I1ILC1</accession>
<evidence type="ECO:0000313" key="3">
    <source>
        <dbReference type="EMBL" id="PKY71921.1"/>
    </source>
</evidence>
<keyword evidence="1" id="KW-0812">Transmembrane</keyword>
<sequence>MLREDYTASDLEELAHKQPHLWPQILHHPACSNELRTWIGERSSRTRNQAKTHVRFGLVVGVGSILFALMVAAMTL</sequence>
<evidence type="ECO:0000256" key="1">
    <source>
        <dbReference type="SAM" id="Phobius"/>
    </source>
</evidence>
<name>A0A2I1ILC1_9ACTO</name>
<reference evidence="3 4" key="1">
    <citation type="submission" date="2017-12" db="EMBL/GenBank/DDBJ databases">
        <title>Phylogenetic diversity of female urinary microbiome.</title>
        <authorList>
            <person name="Thomas-White K."/>
            <person name="Wolfe A.J."/>
        </authorList>
    </citation>
    <scope>NUCLEOTIDE SEQUENCE [LARGE SCALE GENOMIC DNA]</scope>
    <source>
        <strain evidence="3 4">UMB0402</strain>
    </source>
</reference>
<organism evidence="3 4">
    <name type="scientific">Winkia neuii</name>
    <dbReference type="NCBI Taxonomy" id="33007"/>
    <lineage>
        <taxon>Bacteria</taxon>
        <taxon>Bacillati</taxon>
        <taxon>Actinomycetota</taxon>
        <taxon>Actinomycetes</taxon>
        <taxon>Actinomycetales</taxon>
        <taxon>Actinomycetaceae</taxon>
        <taxon>Winkia</taxon>
    </lineage>
</organism>
<comment type="caution">
    <text evidence="3">The sequence shown here is derived from an EMBL/GenBank/DDBJ whole genome shotgun (WGS) entry which is preliminary data.</text>
</comment>
<dbReference type="RefSeq" id="WP_024331741.1">
    <property type="nucleotide sequence ID" value="NZ_JASOXK010000006.1"/>
</dbReference>
<dbReference type="Proteomes" id="UP000235122">
    <property type="component" value="Unassembled WGS sequence"/>
</dbReference>
<keyword evidence="1" id="KW-1133">Transmembrane helix</keyword>